<organism evidence="11 12">
    <name type="scientific">Naasia lichenicola</name>
    <dbReference type="NCBI Taxonomy" id="2565933"/>
    <lineage>
        <taxon>Bacteria</taxon>
        <taxon>Bacillati</taxon>
        <taxon>Actinomycetota</taxon>
        <taxon>Actinomycetes</taxon>
        <taxon>Micrococcales</taxon>
        <taxon>Microbacteriaceae</taxon>
        <taxon>Naasia</taxon>
    </lineage>
</organism>
<dbReference type="PRINTS" id="PR00714">
    <property type="entry name" value="MAN6PISMRASE"/>
</dbReference>
<dbReference type="PIRSF" id="PIRSF001480">
    <property type="entry name" value="Mannose-6-phosphate_isomerase"/>
    <property type="match status" value="1"/>
</dbReference>
<dbReference type="GO" id="GO:0009298">
    <property type="term" value="P:GDP-mannose biosynthetic process"/>
    <property type="evidence" value="ECO:0007669"/>
    <property type="project" value="InterPro"/>
</dbReference>
<comment type="caution">
    <text evidence="11">The sequence shown here is derived from an EMBL/GenBank/DDBJ whole genome shotgun (WGS) entry which is preliminary data.</text>
</comment>
<dbReference type="InterPro" id="IPR001250">
    <property type="entry name" value="Man6P_Isoase-1"/>
</dbReference>
<dbReference type="CDD" id="cd07011">
    <property type="entry name" value="cupin_PMI_type_I_N"/>
    <property type="match status" value="1"/>
</dbReference>
<dbReference type="Gene3D" id="2.60.120.10">
    <property type="entry name" value="Jelly Rolls"/>
    <property type="match status" value="2"/>
</dbReference>
<feature type="binding site" evidence="8">
    <location>
        <position position="134"/>
    </location>
    <ligand>
        <name>Zn(2+)</name>
        <dbReference type="ChEBI" id="CHEBI:29105"/>
    </ligand>
</feature>
<name>A0A4S4FP02_9MICO</name>
<dbReference type="AlphaFoldDB" id="A0A4S4FP02"/>
<keyword evidence="6 11" id="KW-0413">Isomerase</keyword>
<dbReference type="InterPro" id="IPR016305">
    <property type="entry name" value="Mannose-6-P_Isomerase"/>
</dbReference>
<evidence type="ECO:0000256" key="8">
    <source>
        <dbReference type="PIRSR" id="PIRSR001480-2"/>
    </source>
</evidence>
<dbReference type="PANTHER" id="PTHR10309:SF0">
    <property type="entry name" value="MANNOSE-6-PHOSPHATE ISOMERASE"/>
    <property type="match status" value="1"/>
</dbReference>
<evidence type="ECO:0000313" key="10">
    <source>
        <dbReference type="EMBL" id="THG30734.1"/>
    </source>
</evidence>
<gene>
    <name evidence="11" type="primary">manA</name>
    <name evidence="11" type="ORF">E6C64_07980</name>
    <name evidence="10" type="ORF">E6C64_08835</name>
</gene>
<proteinExistence type="inferred from homology"/>
<feature type="binding site" evidence="8">
    <location>
        <position position="273"/>
    </location>
    <ligand>
        <name>Zn(2+)</name>
        <dbReference type="ChEBI" id="CHEBI:29105"/>
    </ligand>
</feature>
<evidence type="ECO:0000256" key="3">
    <source>
        <dbReference type="ARBA" id="ARBA00011956"/>
    </source>
</evidence>
<dbReference type="PANTHER" id="PTHR10309">
    <property type="entry name" value="MANNOSE-6-PHOSPHATE ISOMERASE"/>
    <property type="match status" value="1"/>
</dbReference>
<dbReference type="Proteomes" id="UP000309133">
    <property type="component" value="Unassembled WGS sequence"/>
</dbReference>
<dbReference type="InterPro" id="IPR014710">
    <property type="entry name" value="RmlC-like_jellyroll"/>
</dbReference>
<dbReference type="InterPro" id="IPR046457">
    <property type="entry name" value="PMI_typeI_cat"/>
</dbReference>
<evidence type="ECO:0000313" key="11">
    <source>
        <dbReference type="EMBL" id="THG31971.1"/>
    </source>
</evidence>
<keyword evidence="5 8" id="KW-0862">Zinc</keyword>
<evidence type="ECO:0000256" key="6">
    <source>
        <dbReference type="ARBA" id="ARBA00023235"/>
    </source>
</evidence>
<evidence type="ECO:0000256" key="5">
    <source>
        <dbReference type="ARBA" id="ARBA00022833"/>
    </source>
</evidence>
<comment type="catalytic activity">
    <reaction evidence="1">
        <text>D-mannose 6-phosphate = D-fructose 6-phosphate</text>
        <dbReference type="Rhea" id="RHEA:12356"/>
        <dbReference type="ChEBI" id="CHEBI:58735"/>
        <dbReference type="ChEBI" id="CHEBI:61527"/>
        <dbReference type="EC" id="5.3.1.8"/>
    </reaction>
</comment>
<dbReference type="OrthoDB" id="9792649at2"/>
<feature type="active site" evidence="7">
    <location>
        <position position="292"/>
    </location>
</feature>
<dbReference type="EMBL" id="SSSM01000003">
    <property type="protein sequence ID" value="THG31971.1"/>
    <property type="molecule type" value="Genomic_DNA"/>
</dbReference>
<comment type="cofactor">
    <cofactor evidence="8">
        <name>Zn(2+)</name>
        <dbReference type="ChEBI" id="CHEBI:29105"/>
    </cofactor>
    <text evidence="8">Binds 1 zinc ion per subunit.</text>
</comment>
<dbReference type="EMBL" id="SSSM01000004">
    <property type="protein sequence ID" value="THG30734.1"/>
    <property type="molecule type" value="Genomic_DNA"/>
</dbReference>
<dbReference type="NCBIfam" id="TIGR00218">
    <property type="entry name" value="manA"/>
    <property type="match status" value="1"/>
</dbReference>
<evidence type="ECO:0000259" key="9">
    <source>
        <dbReference type="Pfam" id="PF20511"/>
    </source>
</evidence>
<dbReference type="EC" id="5.3.1.8" evidence="3"/>
<dbReference type="GO" id="GO:0005829">
    <property type="term" value="C:cytosol"/>
    <property type="evidence" value="ECO:0007669"/>
    <property type="project" value="TreeGrafter"/>
</dbReference>
<feature type="binding site" evidence="8">
    <location>
        <position position="97"/>
    </location>
    <ligand>
        <name>Zn(2+)</name>
        <dbReference type="ChEBI" id="CHEBI:29105"/>
    </ligand>
</feature>
<evidence type="ECO:0000256" key="7">
    <source>
        <dbReference type="PIRSR" id="PIRSR001480-1"/>
    </source>
</evidence>
<dbReference type="Pfam" id="PF20511">
    <property type="entry name" value="PMI_typeI_cat"/>
    <property type="match status" value="1"/>
</dbReference>
<dbReference type="SUPFAM" id="SSF51182">
    <property type="entry name" value="RmlC-like cupins"/>
    <property type="match status" value="1"/>
</dbReference>
<dbReference type="RefSeq" id="WP_136427091.1">
    <property type="nucleotide sequence ID" value="NZ_SSSM01000003.1"/>
</dbReference>
<evidence type="ECO:0000256" key="4">
    <source>
        <dbReference type="ARBA" id="ARBA00022723"/>
    </source>
</evidence>
<feature type="binding site" evidence="8">
    <location>
        <position position="99"/>
    </location>
    <ligand>
        <name>Zn(2+)</name>
        <dbReference type="ChEBI" id="CHEBI:29105"/>
    </ligand>
</feature>
<accession>A0A4S4FP02</accession>
<dbReference type="Gene3D" id="1.10.441.10">
    <property type="entry name" value="Phosphomannose Isomerase, domain 2"/>
    <property type="match status" value="1"/>
</dbReference>
<dbReference type="GO" id="GO:0004476">
    <property type="term" value="F:mannose-6-phosphate isomerase activity"/>
    <property type="evidence" value="ECO:0007669"/>
    <property type="project" value="UniProtKB-EC"/>
</dbReference>
<protein>
    <recommendedName>
        <fullName evidence="3">mannose-6-phosphate isomerase</fullName>
        <ecNumber evidence="3">5.3.1.8</ecNumber>
    </recommendedName>
</protein>
<evidence type="ECO:0000256" key="1">
    <source>
        <dbReference type="ARBA" id="ARBA00000757"/>
    </source>
</evidence>
<dbReference type="GO" id="GO:0005975">
    <property type="term" value="P:carbohydrate metabolic process"/>
    <property type="evidence" value="ECO:0007669"/>
    <property type="project" value="InterPro"/>
</dbReference>
<sequence length="420" mass="43969">MFLGITNVPRDYAWGSTTAIAELLGHQPSGKPEAELWLGAHPAWPSRIVDTTQSDGMATLDAWIAADPARALGDARTSDTLPFLLKLLAANEPLSIQAHPSIAQAEAGYDREDAAGISLDDPARNYKDRLHKPELTLALSDTFEALAGFRELSHTQLLVEELVAIASALGSELELSALGQLRAQLDDPDPAAALRGTMAWLLGGSDGSKLAIEAISRFASEAPRVSSFAREYATIAELAQRHPGDPGIGVALLLNRITLPQGQAAYLPSGNVHAYLAGLAVEIMAASDNVLRGGLTSKHIDTDELLDVVQFTPLPAPIWPAEDGGAGMEIFRPDVPDFALARITIGAAAEKHGHQLSGGAEATFPLDGPGIVLVVQGSVAIVGAATSTMLERGESAFITPDEGALTFSGSGVAFVATTNR</sequence>
<reference evidence="11 12" key="1">
    <citation type="submission" date="2019-04" db="EMBL/GenBank/DDBJ databases">
        <authorList>
            <person name="Jiang L."/>
        </authorList>
    </citation>
    <scope>NUCLEOTIDE SEQUENCE [LARGE SCALE GENOMIC DNA]</scope>
    <source>
        <strain evidence="11 12">YIM 131853</strain>
    </source>
</reference>
<comment type="similarity">
    <text evidence="2">Belongs to the mannose-6-phosphate isomerase type 1 family.</text>
</comment>
<evidence type="ECO:0000256" key="2">
    <source>
        <dbReference type="ARBA" id="ARBA00010772"/>
    </source>
</evidence>
<evidence type="ECO:0000313" key="12">
    <source>
        <dbReference type="Proteomes" id="UP000309133"/>
    </source>
</evidence>
<dbReference type="InterPro" id="IPR011051">
    <property type="entry name" value="RmlC_Cupin_sf"/>
</dbReference>
<keyword evidence="12" id="KW-1185">Reference proteome</keyword>
<dbReference type="GO" id="GO:0008270">
    <property type="term" value="F:zinc ion binding"/>
    <property type="evidence" value="ECO:0007669"/>
    <property type="project" value="InterPro"/>
</dbReference>
<keyword evidence="4 8" id="KW-0479">Metal-binding</keyword>
<feature type="domain" description="Phosphomannose isomerase type I catalytic" evidence="9">
    <location>
        <begin position="5"/>
        <end position="151"/>
    </location>
</feature>